<sequence>MPANQALSDDQVAGELRKMVEFIKKEADEKAKEIELKANEEYEIEKANIVRSETAAIDELYDKKYKQASLAQQIAKSTVLNKTRLKVLEAREDVLEDVFATAASKLGDITKEKKKYKKVLEGLIEEGAFALMESKIVVRVKASDVAAAESVTDAAAKFYKEKSGKDVEIVVDKDHPLPESISGGVVVEGSNGKIDTNNTLEERLKLLSEDSLPAIRLQIFGPSTSRKFFD</sequence>
<reference evidence="1 2" key="1">
    <citation type="journal article" date="2020" name="Front. Microbiol.">
        <title>Phenotypic and Genetic Characterization of the Cheese Ripening Yeast Geotrichum candidum.</title>
        <authorList>
            <person name="Perkins V."/>
            <person name="Vignola S."/>
            <person name="Lessard M.H."/>
            <person name="Plante P.L."/>
            <person name="Corbeil J."/>
            <person name="Dugat-Bony E."/>
            <person name="Frenette M."/>
            <person name="Labrie S."/>
        </authorList>
    </citation>
    <scope>NUCLEOTIDE SEQUENCE [LARGE SCALE GENOMIC DNA]</scope>
    <source>
        <strain evidence="1 2">LMA-1147</strain>
    </source>
</reference>
<gene>
    <name evidence="1" type="ORF">D0Z00_004332</name>
</gene>
<proteinExistence type="predicted"/>
<keyword evidence="2" id="KW-1185">Reference proteome</keyword>
<evidence type="ECO:0000313" key="2">
    <source>
        <dbReference type="Proteomes" id="UP000744676"/>
    </source>
</evidence>
<dbReference type="Proteomes" id="UP000744676">
    <property type="component" value="Unassembled WGS sequence"/>
</dbReference>
<accession>A0ACB6UZ10</accession>
<name>A0ACB6UZ10_9ASCO</name>
<organism evidence="1 2">
    <name type="scientific">Geotrichum galactomycetum</name>
    <dbReference type="NCBI Taxonomy" id="27317"/>
    <lineage>
        <taxon>Eukaryota</taxon>
        <taxon>Fungi</taxon>
        <taxon>Dikarya</taxon>
        <taxon>Ascomycota</taxon>
        <taxon>Saccharomycotina</taxon>
        <taxon>Dipodascomycetes</taxon>
        <taxon>Dipodascales</taxon>
        <taxon>Dipodascaceae</taxon>
        <taxon>Geotrichum</taxon>
    </lineage>
</organism>
<comment type="caution">
    <text evidence="1">The sequence shown here is derived from an EMBL/GenBank/DDBJ whole genome shotgun (WGS) entry which is preliminary data.</text>
</comment>
<protein>
    <submittedName>
        <fullName evidence="1">Uncharacterized protein</fullName>
    </submittedName>
</protein>
<evidence type="ECO:0000313" key="1">
    <source>
        <dbReference type="EMBL" id="KAF5092934.1"/>
    </source>
</evidence>
<dbReference type="EMBL" id="QVQA01000301">
    <property type="protein sequence ID" value="KAF5092934.1"/>
    <property type="molecule type" value="Genomic_DNA"/>
</dbReference>